<dbReference type="InterPro" id="IPR013767">
    <property type="entry name" value="PAS_fold"/>
</dbReference>
<dbReference type="AlphaFoldDB" id="A0A0J8GP71"/>
<dbReference type="SMART" id="SM00388">
    <property type="entry name" value="HisKA"/>
    <property type="match status" value="1"/>
</dbReference>
<keyword evidence="3" id="KW-0597">Phosphoprotein</keyword>
<dbReference type="Gene3D" id="3.30.565.10">
    <property type="entry name" value="Histidine kinase-like ATPase, C-terminal domain"/>
    <property type="match status" value="1"/>
</dbReference>
<dbReference type="GO" id="GO:0000155">
    <property type="term" value="F:phosphorelay sensor kinase activity"/>
    <property type="evidence" value="ECO:0007669"/>
    <property type="project" value="InterPro"/>
</dbReference>
<keyword evidence="17" id="KW-1185">Reference proteome</keyword>
<dbReference type="EMBL" id="LAZL01000023">
    <property type="protein sequence ID" value="KMT64567.1"/>
    <property type="molecule type" value="Genomic_DNA"/>
</dbReference>
<reference evidence="16 17" key="1">
    <citation type="submission" date="2015-04" db="EMBL/GenBank/DDBJ databases">
        <title>Draft Genome Sequence of the Novel Agar-Digesting Marine Bacterium Q1.</title>
        <authorList>
            <person name="Li Y."/>
            <person name="Li D."/>
            <person name="Chen G."/>
            <person name="Du Z."/>
        </authorList>
    </citation>
    <scope>NUCLEOTIDE SEQUENCE [LARGE SCALE GENOMIC DNA]</scope>
    <source>
        <strain evidence="16 17">Q1</strain>
    </source>
</reference>
<dbReference type="Gene3D" id="3.30.450.20">
    <property type="entry name" value="PAS domain"/>
    <property type="match status" value="1"/>
</dbReference>
<name>A0A0J8GP71_9ALTE</name>
<feature type="domain" description="Histidine kinase" evidence="15">
    <location>
        <begin position="145"/>
        <end position="360"/>
    </location>
</feature>
<dbReference type="CDD" id="cd00082">
    <property type="entry name" value="HisKA"/>
    <property type="match status" value="1"/>
</dbReference>
<keyword evidence="6" id="KW-0418">Kinase</keyword>
<evidence type="ECO:0000256" key="5">
    <source>
        <dbReference type="ARBA" id="ARBA00022741"/>
    </source>
</evidence>
<evidence type="ECO:0000256" key="13">
    <source>
        <dbReference type="ARBA" id="ARBA00042313"/>
    </source>
</evidence>
<dbReference type="InterPro" id="IPR035965">
    <property type="entry name" value="PAS-like_dom_sf"/>
</dbReference>
<accession>A0A0J8GP71</accession>
<dbReference type="Proteomes" id="UP000037600">
    <property type="component" value="Unassembled WGS sequence"/>
</dbReference>
<dbReference type="GO" id="GO:0016787">
    <property type="term" value="F:hydrolase activity"/>
    <property type="evidence" value="ECO:0007669"/>
    <property type="project" value="UniProtKB-KW"/>
</dbReference>
<dbReference type="InterPro" id="IPR036890">
    <property type="entry name" value="HATPase_C_sf"/>
</dbReference>
<proteinExistence type="predicted"/>
<evidence type="ECO:0000256" key="6">
    <source>
        <dbReference type="ARBA" id="ARBA00022777"/>
    </source>
</evidence>
<dbReference type="PANTHER" id="PTHR43065">
    <property type="entry name" value="SENSOR HISTIDINE KINASE"/>
    <property type="match status" value="1"/>
</dbReference>
<keyword evidence="7" id="KW-0378">Hydrolase</keyword>
<dbReference type="InterPro" id="IPR036097">
    <property type="entry name" value="HisK_dim/P_sf"/>
</dbReference>
<evidence type="ECO:0000256" key="2">
    <source>
        <dbReference type="ARBA" id="ARBA00012438"/>
    </source>
</evidence>
<evidence type="ECO:0000256" key="10">
    <source>
        <dbReference type="ARBA" id="ARBA00023231"/>
    </source>
</evidence>
<dbReference type="Pfam" id="PF00512">
    <property type="entry name" value="HisKA"/>
    <property type="match status" value="1"/>
</dbReference>
<dbReference type="NCBIfam" id="NF008293">
    <property type="entry name" value="PRK11073.1"/>
    <property type="match status" value="1"/>
</dbReference>
<evidence type="ECO:0000256" key="11">
    <source>
        <dbReference type="ARBA" id="ARBA00037696"/>
    </source>
</evidence>
<evidence type="ECO:0000313" key="17">
    <source>
        <dbReference type="Proteomes" id="UP000037600"/>
    </source>
</evidence>
<dbReference type="SMART" id="SM00091">
    <property type="entry name" value="PAS"/>
    <property type="match status" value="1"/>
</dbReference>
<evidence type="ECO:0000256" key="12">
    <source>
        <dbReference type="ARBA" id="ARBA00039567"/>
    </source>
</evidence>
<evidence type="ECO:0000313" key="16">
    <source>
        <dbReference type="EMBL" id="KMT64567.1"/>
    </source>
</evidence>
<gene>
    <name evidence="16" type="primary">glnL</name>
    <name evidence="16" type="ORF">XM47_14035</name>
</gene>
<dbReference type="InterPro" id="IPR004358">
    <property type="entry name" value="Sig_transdc_His_kin-like_C"/>
</dbReference>
<dbReference type="PANTHER" id="PTHR43065:SF16">
    <property type="entry name" value="SENSORY HISTIDINE KINASE_PHOSPHATASE NTRB"/>
    <property type="match status" value="1"/>
</dbReference>
<evidence type="ECO:0000256" key="4">
    <source>
        <dbReference type="ARBA" id="ARBA00022679"/>
    </source>
</evidence>
<keyword evidence="10" id="KW-0535">Nitrogen fixation</keyword>
<dbReference type="SMART" id="SM00387">
    <property type="entry name" value="HATPase_c"/>
    <property type="match status" value="1"/>
</dbReference>
<dbReference type="Pfam" id="PF02518">
    <property type="entry name" value="HATPase_c"/>
    <property type="match status" value="1"/>
</dbReference>
<comment type="caution">
    <text evidence="16">The sequence shown here is derived from an EMBL/GenBank/DDBJ whole genome shotgun (WGS) entry which is preliminary data.</text>
</comment>
<evidence type="ECO:0000256" key="9">
    <source>
        <dbReference type="ARBA" id="ARBA00023012"/>
    </source>
</evidence>
<protein>
    <recommendedName>
        <fullName evidence="12">Sensory histidine kinase/phosphatase NtrB</fullName>
        <ecNumber evidence="2">2.7.13.3</ecNumber>
    </recommendedName>
    <alternativeName>
        <fullName evidence="13">Nitrogen regulation protein NR(II)</fullName>
    </alternativeName>
    <alternativeName>
        <fullName evidence="14">Nitrogen regulator II</fullName>
    </alternativeName>
</protein>
<dbReference type="InterPro" id="IPR003661">
    <property type="entry name" value="HisK_dim/P_dom"/>
</dbReference>
<keyword evidence="5" id="KW-0547">Nucleotide-binding</keyword>
<comment type="function">
    <text evidence="11">Member of the two-component regulatory system NtrB/NtrC, which controls expression of the nitrogen-regulated (ntr) genes in response to nitrogen limitation. Under conditions of nitrogen limitation, NtrB autophosphorylates and transfers the phosphoryl group to NtrC. In the presence of nitrogen, acts as a phosphatase that dephosphorylates and inactivates NtrC.</text>
</comment>
<dbReference type="SUPFAM" id="SSF47384">
    <property type="entry name" value="Homodimeric domain of signal transducing histidine kinase"/>
    <property type="match status" value="1"/>
</dbReference>
<dbReference type="InterPro" id="IPR003594">
    <property type="entry name" value="HATPase_dom"/>
</dbReference>
<dbReference type="PATRIC" id="fig|1513271.3.peg.2883"/>
<evidence type="ECO:0000256" key="14">
    <source>
        <dbReference type="ARBA" id="ARBA00043094"/>
    </source>
</evidence>
<evidence type="ECO:0000259" key="15">
    <source>
        <dbReference type="PROSITE" id="PS50109"/>
    </source>
</evidence>
<dbReference type="Gene3D" id="1.10.287.130">
    <property type="match status" value="1"/>
</dbReference>
<evidence type="ECO:0000256" key="8">
    <source>
        <dbReference type="ARBA" id="ARBA00022840"/>
    </source>
</evidence>
<dbReference type="Pfam" id="PF00989">
    <property type="entry name" value="PAS"/>
    <property type="match status" value="1"/>
</dbReference>
<evidence type="ECO:0000256" key="7">
    <source>
        <dbReference type="ARBA" id="ARBA00022801"/>
    </source>
</evidence>
<dbReference type="PROSITE" id="PS50109">
    <property type="entry name" value="HIS_KIN"/>
    <property type="match status" value="1"/>
</dbReference>
<organism evidence="16 17">
    <name type="scientific">Catenovulum maritimum</name>
    <dbReference type="NCBI Taxonomy" id="1513271"/>
    <lineage>
        <taxon>Bacteria</taxon>
        <taxon>Pseudomonadati</taxon>
        <taxon>Pseudomonadota</taxon>
        <taxon>Gammaproteobacteria</taxon>
        <taxon>Alteromonadales</taxon>
        <taxon>Alteromonadaceae</taxon>
        <taxon>Catenovulum</taxon>
    </lineage>
</organism>
<dbReference type="GO" id="GO:0006355">
    <property type="term" value="P:regulation of DNA-templated transcription"/>
    <property type="evidence" value="ECO:0007669"/>
    <property type="project" value="InterPro"/>
</dbReference>
<dbReference type="CDD" id="cd00130">
    <property type="entry name" value="PAS"/>
    <property type="match status" value="1"/>
</dbReference>
<evidence type="ECO:0000256" key="3">
    <source>
        <dbReference type="ARBA" id="ARBA00022553"/>
    </source>
</evidence>
<dbReference type="InterPro" id="IPR005467">
    <property type="entry name" value="His_kinase_dom"/>
</dbReference>
<dbReference type="InterPro" id="IPR000014">
    <property type="entry name" value="PAS"/>
</dbReference>
<dbReference type="SUPFAM" id="SSF55785">
    <property type="entry name" value="PYP-like sensor domain (PAS domain)"/>
    <property type="match status" value="1"/>
</dbReference>
<dbReference type="SUPFAM" id="SSF55874">
    <property type="entry name" value="ATPase domain of HSP90 chaperone/DNA topoisomerase II/histidine kinase"/>
    <property type="match status" value="1"/>
</dbReference>
<evidence type="ECO:0000256" key="1">
    <source>
        <dbReference type="ARBA" id="ARBA00000085"/>
    </source>
</evidence>
<keyword evidence="9" id="KW-0902">Two-component regulatory system</keyword>
<keyword evidence="8" id="KW-0067">ATP-binding</keyword>
<dbReference type="GO" id="GO:0005524">
    <property type="term" value="F:ATP binding"/>
    <property type="evidence" value="ECO:0007669"/>
    <property type="project" value="UniProtKB-KW"/>
</dbReference>
<comment type="catalytic activity">
    <reaction evidence="1">
        <text>ATP + protein L-histidine = ADP + protein N-phospho-L-histidine.</text>
        <dbReference type="EC" id="2.7.13.3"/>
    </reaction>
</comment>
<dbReference type="EC" id="2.7.13.3" evidence="2"/>
<keyword evidence="4 16" id="KW-0808">Transferase</keyword>
<sequence length="360" mass="40534">MVRKLPSKEAAVFSDIIINNISSCMLILDAELKVMYANPAAENFFNLSIRRLNELSFDQLFRYSSLDLERVRQAVPTQQGFTDNEVSLVTLDEQHSMAELTFNPVIKDGNNYLLVEIHAIDQLKRVSQESFVQSQMHASRDLIRGLAHEIKNPLGGIRGAAQLLDKMLTDNDLKECTQIIITQSDRLRNLVDRLLGPNKLPQRGLGNLHKIIEDVRALIELETEDSKVTFARDYDPSIPDFIMDEEQIHQAFLNIARNAFQALQAQGQGKITFKTRIASQETIGGQRHKLVAIINIIDNGPGIPEHIRDTLFYPMITTKSDGTGLGLSIAQTLVNQHAGRIHCESWPGHTEFSVYIPIEL</sequence>
<dbReference type="PRINTS" id="PR00344">
    <property type="entry name" value="BCTRLSENSOR"/>
</dbReference>
<dbReference type="STRING" id="1513271.XM47_14035"/>